<reference evidence="2 3" key="1">
    <citation type="submission" date="2015-01" db="EMBL/GenBank/DDBJ databases">
        <title>Enhanced salinomycin production by adjusting the supply of polyketide extender units in Streptomyce albus DSM 41398.</title>
        <authorList>
            <person name="Lu C."/>
        </authorList>
    </citation>
    <scope>NUCLEOTIDE SEQUENCE [LARGE SCALE GENOMIC DNA]</scope>
    <source>
        <strain evidence="3">ATCC 21838 / DSM 41398 / FERM P-419 / JCM 4703 / NBRC 107858</strain>
    </source>
</reference>
<protein>
    <submittedName>
        <fullName evidence="2">Uncharacterized protein</fullName>
    </submittedName>
</protein>
<dbReference type="AlphaFoldDB" id="A0A0B5F2D2"/>
<dbReference type="KEGG" id="sals:SLNWT_4670"/>
<evidence type="ECO:0000313" key="3">
    <source>
        <dbReference type="Proteomes" id="UP000031523"/>
    </source>
</evidence>
<feature type="region of interest" description="Disordered" evidence="1">
    <location>
        <begin position="1"/>
        <end position="26"/>
    </location>
</feature>
<organism evidence="2 3">
    <name type="scientific">Streptomyces albus (strain ATCC 21838 / DSM 41398 / FERM P-419 / JCM 4703 / NBRC 107858)</name>
    <dbReference type="NCBI Taxonomy" id="1081613"/>
    <lineage>
        <taxon>Bacteria</taxon>
        <taxon>Bacillati</taxon>
        <taxon>Actinomycetota</taxon>
        <taxon>Actinomycetes</taxon>
        <taxon>Kitasatosporales</taxon>
        <taxon>Streptomycetaceae</taxon>
        <taxon>Streptomyces</taxon>
    </lineage>
</organism>
<evidence type="ECO:0000313" key="2">
    <source>
        <dbReference type="EMBL" id="AJE85046.1"/>
    </source>
</evidence>
<dbReference type="Proteomes" id="UP000031523">
    <property type="component" value="Chromosome"/>
</dbReference>
<proteinExistence type="predicted"/>
<accession>A0A0B5F2D2</accession>
<evidence type="ECO:0000256" key="1">
    <source>
        <dbReference type="SAM" id="MobiDB-lite"/>
    </source>
</evidence>
<feature type="compositionally biased region" description="Low complexity" evidence="1">
    <location>
        <begin position="14"/>
        <end position="24"/>
    </location>
</feature>
<sequence>MCALPRLLHRHRTTTPSSGTTCRTAGRSCPYPAAVGPVNGRGR</sequence>
<name>A0A0B5F2D2_STRA4</name>
<dbReference type="EMBL" id="CP010519">
    <property type="protein sequence ID" value="AJE85046.1"/>
    <property type="molecule type" value="Genomic_DNA"/>
</dbReference>
<gene>
    <name evidence="2" type="ORF">SLNWT_4670</name>
</gene>
<keyword evidence="3" id="KW-1185">Reference proteome</keyword>